<protein>
    <submittedName>
        <fullName evidence="3">Hydrogenase expression protein</fullName>
    </submittedName>
</protein>
<feature type="transmembrane region" description="Helical" evidence="2">
    <location>
        <begin position="995"/>
        <end position="1016"/>
    </location>
</feature>
<accession>A0A154V5D6</accession>
<feature type="transmembrane region" description="Helical" evidence="2">
    <location>
        <begin position="897"/>
        <end position="916"/>
    </location>
</feature>
<feature type="transmembrane region" description="Helical" evidence="2">
    <location>
        <begin position="430"/>
        <end position="450"/>
    </location>
</feature>
<proteinExistence type="predicted"/>
<dbReference type="STRING" id="31965.AWH51_02435"/>
<dbReference type="GO" id="GO:0042910">
    <property type="term" value="F:xenobiotic transmembrane transporter activity"/>
    <property type="evidence" value="ECO:0007669"/>
    <property type="project" value="TreeGrafter"/>
</dbReference>
<evidence type="ECO:0000313" key="3">
    <source>
        <dbReference type="EMBL" id="KZC96590.1"/>
    </source>
</evidence>
<feature type="region of interest" description="Disordered" evidence="1">
    <location>
        <begin position="532"/>
        <end position="553"/>
    </location>
</feature>
<dbReference type="Gene3D" id="3.30.70.1430">
    <property type="entry name" value="Multidrug efflux transporter AcrB pore domain"/>
    <property type="match status" value="2"/>
</dbReference>
<dbReference type="OrthoDB" id="3306666at2"/>
<reference evidence="3 4" key="1">
    <citation type="submission" date="2016-01" db="EMBL/GenBank/DDBJ databases">
        <title>Draft genome sequence of Clavibacter michiganensis subsp. tessellarius DOAB 609.</title>
        <authorList>
            <person name="Tambong J.T."/>
        </authorList>
    </citation>
    <scope>NUCLEOTIDE SEQUENCE [LARGE SCALE GENOMIC DNA]</scope>
    <source>
        <strain evidence="3 4">DOAB 609</strain>
    </source>
</reference>
<comment type="caution">
    <text evidence="3">The sequence shown here is derived from an EMBL/GenBank/DDBJ whole genome shotgun (WGS) entry which is preliminary data.</text>
</comment>
<dbReference type="AlphaFoldDB" id="A0A154V5D6"/>
<dbReference type="InterPro" id="IPR001036">
    <property type="entry name" value="Acrflvin-R"/>
</dbReference>
<gene>
    <name evidence="3" type="ORF">AWH51_02435</name>
</gene>
<evidence type="ECO:0000313" key="4">
    <source>
        <dbReference type="Proteomes" id="UP000076218"/>
    </source>
</evidence>
<dbReference type="EMBL" id="LQXA01000003">
    <property type="protein sequence ID" value="KZC96590.1"/>
    <property type="molecule type" value="Genomic_DNA"/>
</dbReference>
<feature type="transmembrane region" description="Helical" evidence="2">
    <location>
        <begin position="462"/>
        <end position="489"/>
    </location>
</feature>
<dbReference type="RefSeq" id="WP_063070211.1">
    <property type="nucleotide sequence ID" value="NZ_LQXA01000003.1"/>
</dbReference>
<dbReference type="PRINTS" id="PR00702">
    <property type="entry name" value="ACRIFLAVINRP"/>
</dbReference>
<dbReference type="PANTHER" id="PTHR32063:SF0">
    <property type="entry name" value="SWARMING MOTILITY PROTEIN SWRC"/>
    <property type="match status" value="1"/>
</dbReference>
<dbReference type="Gene3D" id="3.30.70.1320">
    <property type="entry name" value="Multidrug efflux transporter AcrB pore domain like"/>
    <property type="match status" value="1"/>
</dbReference>
<dbReference type="InterPro" id="IPR027463">
    <property type="entry name" value="AcrB_DN_DC_subdom"/>
</dbReference>
<keyword evidence="2" id="KW-0812">Transmembrane</keyword>
<dbReference type="GO" id="GO:0005886">
    <property type="term" value="C:plasma membrane"/>
    <property type="evidence" value="ECO:0007669"/>
    <property type="project" value="TreeGrafter"/>
</dbReference>
<dbReference type="Gene3D" id="3.30.2090.10">
    <property type="entry name" value="Multidrug efflux transporter AcrB TolC docking domain, DN and DC subdomains"/>
    <property type="match status" value="2"/>
</dbReference>
<feature type="transmembrane region" description="Helical" evidence="2">
    <location>
        <begin position="12"/>
        <end position="33"/>
    </location>
</feature>
<organism evidence="3 4">
    <name type="scientific">Clavibacter tessellarius</name>
    <dbReference type="NCBI Taxonomy" id="31965"/>
    <lineage>
        <taxon>Bacteria</taxon>
        <taxon>Bacillati</taxon>
        <taxon>Actinomycetota</taxon>
        <taxon>Actinomycetes</taxon>
        <taxon>Micrococcales</taxon>
        <taxon>Microbacteriaceae</taxon>
        <taxon>Clavibacter</taxon>
    </lineage>
</organism>
<feature type="transmembrane region" description="Helical" evidence="2">
    <location>
        <begin position="337"/>
        <end position="355"/>
    </location>
</feature>
<feature type="region of interest" description="Disordered" evidence="1">
    <location>
        <begin position="1069"/>
        <end position="1088"/>
    </location>
</feature>
<evidence type="ECO:0000256" key="2">
    <source>
        <dbReference type="SAM" id="Phobius"/>
    </source>
</evidence>
<dbReference type="Gene3D" id="1.20.1640.10">
    <property type="entry name" value="Multidrug efflux transporter AcrB transmembrane domain"/>
    <property type="match status" value="2"/>
</dbReference>
<sequence>MHLLSVFSLRNRALIALVTIVIGVFGGIALTTLKQELIPSVSFPQLAVVTAYPGASPAVVDTDVSTPIERAIQAVPGLESSTATSRTDSSVISASFTYGTDLATAEQKIDQAINRIRTTLPDGIDPVVIAGSIDDLPVIQIAVTSDLSPQDLTAALERSTLSDIRKLDGVRDASLLGTVGQRVVITPDPAKVQAEGLSNQAIRDALDANGKLLPAGSVTEDGTTLSVQSGTRLGSTQDLAALPLLGATGGRALTIGDVAKVELGQDPTTGISRVDGQPSLTIAVTKTPAGNTVDVSHLVTELLPQLSQDLGNGTEFTVVFDQAPFIEQSISSLTTEGLLGLVFAVLVILVFLLSIRSTIVTAISIPASVLITFIGMLASGYTLNIITLGALTIAVGRVVDDSIVVIENIKRHLSFTPDRLEAIRAAVKEVAGAVTASTATTVAVFLPIALVGDITGELFRPFALTVTIALAASLFVALTIVPVLAYWFLRPEGESRRARRKAAAAASASTSAVEGAARTGAHAAIAGPVDDRELADRPARGSHAAHDEGEGMGAPTRLQRGYLPILAWTLKHSAVTLVLAILVLGGTVALIPSMKTNFLGDSGQNTLTVSQELPSDTSLEAQDTAATKVEQALIGVEGVDTVQTSIGSDSTSLTAAFSGGGGITFALTTDSDADQDAIRERVRSAVDGLTDVGDVSLAAASGGFSSSDIAVQITANDADDLKASADAILAAVKDLPSIEQATSNLSETQPFIAVNVDRAKAAAAGLSEQAVGGIVTASRLPASVGQVVIEEKTLSIYIQDPDAAQSLQGLRDFRIPTARGLVPLSDLATVEVTDGPATVTTTGGFRSATVSATPGSDDVGFASSEVSRAVADVQLPAGAQASLGGVASQQSNAFGQLGLAVLAAILIVYIIMVATFRSLIQPLVLLVSVPFAATGAVLLQVVTGIPLGVASIIGLLMLVGIVVTNAIVLIDLVNQYRTRGLELREAILQGASRRLRPILMTALATIFALLPLAIGLTGHGGFISQPLAIVVIGGLLSSTVLTLVVLPSLYSLVERAGLRIRARGERRRGERGLPVGGSAATTEGGTAS</sequence>
<name>A0A154V5D6_9MICO</name>
<dbReference type="Proteomes" id="UP000076218">
    <property type="component" value="Unassembled WGS sequence"/>
</dbReference>
<keyword evidence="2" id="KW-1133">Transmembrane helix</keyword>
<keyword evidence="2" id="KW-0472">Membrane</keyword>
<feature type="compositionally biased region" description="Low complexity" evidence="1">
    <location>
        <begin position="1072"/>
        <end position="1088"/>
    </location>
</feature>
<dbReference type="SUPFAM" id="SSF82714">
    <property type="entry name" value="Multidrug efflux transporter AcrB TolC docking domain, DN and DC subdomains"/>
    <property type="match status" value="2"/>
</dbReference>
<dbReference type="Pfam" id="PF00873">
    <property type="entry name" value="ACR_tran"/>
    <property type="match status" value="2"/>
</dbReference>
<feature type="compositionally biased region" description="Basic and acidic residues" evidence="1">
    <location>
        <begin position="532"/>
        <end position="549"/>
    </location>
</feature>
<feature type="transmembrane region" description="Helical" evidence="2">
    <location>
        <begin position="923"/>
        <end position="943"/>
    </location>
</feature>
<feature type="transmembrane region" description="Helical" evidence="2">
    <location>
        <begin position="574"/>
        <end position="594"/>
    </location>
</feature>
<dbReference type="SUPFAM" id="SSF82693">
    <property type="entry name" value="Multidrug efflux transporter AcrB pore domain, PN1, PN2, PC1 and PC2 subdomains"/>
    <property type="match status" value="2"/>
</dbReference>
<dbReference type="SUPFAM" id="SSF82866">
    <property type="entry name" value="Multidrug efflux transporter AcrB transmembrane domain"/>
    <property type="match status" value="2"/>
</dbReference>
<dbReference type="Gene3D" id="3.30.70.1440">
    <property type="entry name" value="Multidrug efflux transporter AcrB pore domain"/>
    <property type="match status" value="1"/>
</dbReference>
<evidence type="ECO:0000256" key="1">
    <source>
        <dbReference type="SAM" id="MobiDB-lite"/>
    </source>
</evidence>
<feature type="transmembrane region" description="Helical" evidence="2">
    <location>
        <begin position="1028"/>
        <end position="1053"/>
    </location>
</feature>
<feature type="transmembrane region" description="Helical" evidence="2">
    <location>
        <begin position="949"/>
        <end position="974"/>
    </location>
</feature>
<dbReference type="PANTHER" id="PTHR32063">
    <property type="match status" value="1"/>
</dbReference>